<evidence type="ECO:0000313" key="11">
    <source>
        <dbReference type="Proteomes" id="UP000327044"/>
    </source>
</evidence>
<organism evidence="9">
    <name type="scientific">Photinus pyralis</name>
    <name type="common">Common eastern firefly</name>
    <name type="synonym">Lampyris pyralis</name>
    <dbReference type="NCBI Taxonomy" id="7054"/>
    <lineage>
        <taxon>Eukaryota</taxon>
        <taxon>Metazoa</taxon>
        <taxon>Ecdysozoa</taxon>
        <taxon>Arthropoda</taxon>
        <taxon>Hexapoda</taxon>
        <taxon>Insecta</taxon>
        <taxon>Pterygota</taxon>
        <taxon>Neoptera</taxon>
        <taxon>Endopterygota</taxon>
        <taxon>Coleoptera</taxon>
        <taxon>Polyphaga</taxon>
        <taxon>Elateriformia</taxon>
        <taxon>Elateroidea</taxon>
        <taxon>Lampyridae</taxon>
        <taxon>Lampyrinae</taxon>
        <taxon>Photinus</taxon>
    </lineage>
</organism>
<dbReference type="InterPro" id="IPR036259">
    <property type="entry name" value="MFS_trans_sf"/>
</dbReference>
<dbReference type="PIRSF" id="PIRSF028739">
    <property type="entry name" value="Folate_carrier"/>
    <property type="match status" value="1"/>
</dbReference>
<evidence type="ECO:0008006" key="12">
    <source>
        <dbReference type="Google" id="ProtNLM"/>
    </source>
</evidence>
<dbReference type="Proteomes" id="UP000327044">
    <property type="component" value="Unassembled WGS sequence"/>
</dbReference>
<sequence>MKEWLKISILLCVFGFLKEIRPSEPFIYEYLIGPWWNNTEEQVTQQVYPVGTYAQLAQLAIVFLITDLCRYKPLIVLMGLSGITAWGMLLWGKTLFHLQVLEVIYGTFMATEVAYYTYIYAKVPKEYYSQVTGHTRAAILAGRCLSGVLAQLLVTLSWMDYRELNYITFSVMIAASVWSISLPSVKMSIYFHRTPEKELLTAREKYQSAFSLMKTHFVESFSNRYVAKWSIWWALATCGFALVQSYMQPLWTVIHTDPNSVLHNGSVEAVLTLIGCFGALSISFIKADWSQRGELVLSLCSILAGALLIISSQTNYILVSYVCYVVFGGLYHFMITIASSEVAKHILEDSYGLVFGLNTLIALVLQTIITVCLISGDIGVALPPRPLHLAFGIYHMGIAVIFIIIGIIDWLKSHADINKTY</sequence>
<dbReference type="FunCoup" id="A0A1Y1KHU6">
    <property type="interactions" value="306"/>
</dbReference>
<comment type="similarity">
    <text evidence="1 7">Belongs to the reduced folate carrier (RFC) transporter (TC 2.A.48) family.</text>
</comment>
<feature type="transmembrane region" description="Helical" evidence="8">
    <location>
        <begin position="229"/>
        <end position="247"/>
    </location>
</feature>
<keyword evidence="3" id="KW-0290">Folate-binding</keyword>
<evidence type="ECO:0000256" key="3">
    <source>
        <dbReference type="ARBA" id="ARBA00022954"/>
    </source>
</evidence>
<dbReference type="GO" id="GO:0005886">
    <property type="term" value="C:plasma membrane"/>
    <property type="evidence" value="ECO:0007669"/>
    <property type="project" value="UniProtKB-UniRule"/>
</dbReference>
<reference evidence="10" key="3">
    <citation type="submission" date="2019-08" db="EMBL/GenBank/DDBJ databases">
        <authorList>
            <consortium name="Photinus pyralis genome working group"/>
            <person name="Fallon T.R."/>
            <person name="Sander Lower S.E."/>
            <person name="Weng J.-K."/>
        </authorList>
    </citation>
    <scope>NUCLEOTIDE SEQUENCE</scope>
    <source>
        <strain evidence="10">1611_PpyrPB1</strain>
        <tissue evidence="10">Whole body</tissue>
    </source>
</reference>
<reference evidence="10 11" key="2">
    <citation type="journal article" date="2018" name="Elife">
        <title>Firefly genomes illuminate parallel origins of bioluminescence in beetles.</title>
        <authorList>
            <person name="Fallon T.R."/>
            <person name="Lower S.E."/>
            <person name="Chang C.H."/>
            <person name="Bessho-Uehara M."/>
            <person name="Martin G.J."/>
            <person name="Bewick A.J."/>
            <person name="Behringer M."/>
            <person name="Debat H.J."/>
            <person name="Wong I."/>
            <person name="Day J.C."/>
            <person name="Suvorov A."/>
            <person name="Silva C.J."/>
            <person name="Stanger-Hall K.F."/>
            <person name="Hall D.W."/>
            <person name="Schmitz R.J."/>
            <person name="Nelson D.R."/>
            <person name="Lewis S.M."/>
            <person name="Shigenobu S."/>
            <person name="Bybee S.M."/>
            <person name="Larracuente A.M."/>
            <person name="Oba Y."/>
            <person name="Weng J.K."/>
        </authorList>
    </citation>
    <scope>NUCLEOTIDE SEQUENCE [LARGE SCALE GENOMIC DNA]</scope>
    <source>
        <strain evidence="10">1611_PpyrPB1</strain>
        <tissue evidence="10">Whole body</tissue>
    </source>
</reference>
<dbReference type="PANTHER" id="PTHR10686">
    <property type="entry name" value="FOLATE TRANSPORTER"/>
    <property type="match status" value="1"/>
</dbReference>
<feature type="transmembrane region" description="Helical" evidence="8">
    <location>
        <begin position="388"/>
        <end position="411"/>
    </location>
</feature>
<keyword evidence="2 8" id="KW-0812">Transmembrane</keyword>
<feature type="transmembrane region" description="Helical" evidence="8">
    <location>
        <begin position="316"/>
        <end position="339"/>
    </location>
</feature>
<dbReference type="NCBIfam" id="TIGR00806">
    <property type="entry name" value="rfc"/>
    <property type="match status" value="1"/>
</dbReference>
<keyword evidence="5 7" id="KW-0472">Membrane</keyword>
<evidence type="ECO:0000256" key="7">
    <source>
        <dbReference type="PIRNR" id="PIRNR028739"/>
    </source>
</evidence>
<feature type="transmembrane region" description="Helical" evidence="8">
    <location>
        <begin position="166"/>
        <end position="185"/>
    </location>
</feature>
<evidence type="ECO:0000313" key="10">
    <source>
        <dbReference type="EMBL" id="KAB0802248.1"/>
    </source>
</evidence>
<dbReference type="Gene3D" id="1.20.1250.20">
    <property type="entry name" value="MFS general substrate transporter like domains"/>
    <property type="match status" value="1"/>
</dbReference>
<keyword evidence="7" id="KW-0813">Transport</keyword>
<keyword evidence="4 8" id="KW-1133">Transmembrane helix</keyword>
<gene>
    <name evidence="10" type="ORF">PPYR_04434</name>
</gene>
<feature type="transmembrane region" description="Helical" evidence="8">
    <location>
        <begin position="292"/>
        <end position="310"/>
    </location>
</feature>
<dbReference type="PANTHER" id="PTHR10686:SF18">
    <property type="entry name" value="IP11787P-RELATED"/>
    <property type="match status" value="1"/>
</dbReference>
<evidence type="ECO:0000313" key="9">
    <source>
        <dbReference type="EMBL" id="JAV60944.1"/>
    </source>
</evidence>
<evidence type="ECO:0000256" key="8">
    <source>
        <dbReference type="SAM" id="Phobius"/>
    </source>
</evidence>
<comment type="subcellular location">
    <subcellularLocation>
        <location evidence="7">Membrane</location>
        <topology evidence="7">Multi-pass membrane protein</topology>
    </subcellularLocation>
</comment>
<feature type="transmembrane region" description="Helical" evidence="8">
    <location>
        <begin position="73"/>
        <end position="91"/>
    </location>
</feature>
<feature type="transmembrane region" description="Helical" evidence="8">
    <location>
        <begin position="103"/>
        <end position="121"/>
    </location>
</feature>
<dbReference type="SUPFAM" id="SSF103473">
    <property type="entry name" value="MFS general substrate transporter"/>
    <property type="match status" value="1"/>
</dbReference>
<accession>A0A1Y1KHU6</accession>
<dbReference type="InterPro" id="IPR002666">
    <property type="entry name" value="Folate_carrier"/>
</dbReference>
<evidence type="ECO:0000256" key="6">
    <source>
        <dbReference type="ARBA" id="ARBA00023180"/>
    </source>
</evidence>
<dbReference type="GO" id="GO:0090482">
    <property type="term" value="F:vitamin transmembrane transporter activity"/>
    <property type="evidence" value="ECO:0007669"/>
    <property type="project" value="InterPro"/>
</dbReference>
<dbReference type="InParanoid" id="A0A1Y1KHU6"/>
<evidence type="ECO:0000256" key="2">
    <source>
        <dbReference type="ARBA" id="ARBA00022692"/>
    </source>
</evidence>
<protein>
    <recommendedName>
        <fullName evidence="12">Major facilitator superfamily (MFS) profile domain-containing protein</fullName>
    </recommendedName>
</protein>
<dbReference type="Pfam" id="PF01770">
    <property type="entry name" value="Folate_carrier"/>
    <property type="match status" value="1"/>
</dbReference>
<reference evidence="9" key="1">
    <citation type="journal article" date="2016" name="Sci. Rep.">
        <title>Molecular characterization of firefly nuptial gifts: a multi-omics approach sheds light on postcopulatory sexual selection.</title>
        <authorList>
            <person name="Al-Wathiqui N."/>
            <person name="Fallon T.R."/>
            <person name="South A."/>
            <person name="Weng J.K."/>
            <person name="Lewis S.M."/>
        </authorList>
    </citation>
    <scope>NUCLEOTIDE SEQUENCE</scope>
</reference>
<keyword evidence="6" id="KW-0325">Glycoprotein</keyword>
<name>A0A1Y1KHU6_PHOPY</name>
<dbReference type="AlphaFoldDB" id="A0A1Y1KHU6"/>
<feature type="transmembrane region" description="Helical" evidence="8">
    <location>
        <begin position="133"/>
        <end position="154"/>
    </location>
</feature>
<feature type="transmembrane region" description="Helical" evidence="8">
    <location>
        <begin position="267"/>
        <end position="285"/>
    </location>
</feature>
<keyword evidence="11" id="KW-1185">Reference proteome</keyword>
<dbReference type="EMBL" id="VVIM01000002">
    <property type="protein sequence ID" value="KAB0802248.1"/>
    <property type="molecule type" value="Genomic_DNA"/>
</dbReference>
<dbReference type="GO" id="GO:0005542">
    <property type="term" value="F:folic acid binding"/>
    <property type="evidence" value="ECO:0007669"/>
    <property type="project" value="UniProtKB-KW"/>
</dbReference>
<proteinExistence type="inferred from homology"/>
<dbReference type="EMBL" id="GEZM01083921">
    <property type="protein sequence ID" value="JAV60944.1"/>
    <property type="molecule type" value="Transcribed_RNA"/>
</dbReference>
<evidence type="ECO:0000256" key="5">
    <source>
        <dbReference type="ARBA" id="ARBA00023136"/>
    </source>
</evidence>
<dbReference type="OrthoDB" id="18814at2759"/>
<feature type="transmembrane region" description="Helical" evidence="8">
    <location>
        <begin position="351"/>
        <end position="376"/>
    </location>
</feature>
<evidence type="ECO:0000256" key="1">
    <source>
        <dbReference type="ARBA" id="ARBA00005773"/>
    </source>
</evidence>
<dbReference type="FunFam" id="1.20.1250.20:FF:000298">
    <property type="entry name" value="Thiamine transporter"/>
    <property type="match status" value="1"/>
</dbReference>
<evidence type="ECO:0000256" key="4">
    <source>
        <dbReference type="ARBA" id="ARBA00022989"/>
    </source>
</evidence>